<evidence type="ECO:0000313" key="3">
    <source>
        <dbReference type="EMBL" id="KAK5049643.1"/>
    </source>
</evidence>
<dbReference type="Pfam" id="PF00106">
    <property type="entry name" value="adh_short"/>
    <property type="match status" value="1"/>
</dbReference>
<dbReference type="SUPFAM" id="SSF51735">
    <property type="entry name" value="NAD(P)-binding Rossmann-fold domains"/>
    <property type="match status" value="1"/>
</dbReference>
<sequence>MNDKAHSWLLLPPPSTLQANNTETMENLSGKIALVTGGGSGINLAFVKLLHNAGVKVLIADIGLHADAKKWLGTLESDKPVFQQTDVTDWKQLERAFTVCRETFGAVPDIVVPGAGIYEPNSNTFWDDVDSDEGSRYKVLDVNLVHPIKASRLAIRNMVDAGKGGAIVHTSSIAAQRSSIVTPLYQASKHGISSFVRGMAPLQDLAGIRVVGVAPGVVGSPLFTDHPESMKFLDMSKDFLLPPEEIAKAMFALLTDGKYKAGTILEVCDIDNWREVELLNDPGPRGPASSTSNKAEGIKRILPHLSKHGKYVGSAKVATD</sequence>
<dbReference type="PANTHER" id="PTHR44229:SF4">
    <property type="entry name" value="15-HYDROXYPROSTAGLANDIN DEHYDROGENASE [NAD(+)]"/>
    <property type="match status" value="1"/>
</dbReference>
<reference evidence="3 4" key="1">
    <citation type="submission" date="2023-08" db="EMBL/GenBank/DDBJ databases">
        <title>Black Yeasts Isolated from many extreme environments.</title>
        <authorList>
            <person name="Coleine C."/>
            <person name="Stajich J.E."/>
            <person name="Selbmann L."/>
        </authorList>
    </citation>
    <scope>NUCLEOTIDE SEQUENCE [LARGE SCALE GENOMIC DNA]</scope>
    <source>
        <strain evidence="3 4">CCFEE 6328</strain>
    </source>
</reference>
<accession>A0ABR0IW78</accession>
<dbReference type="InterPro" id="IPR002347">
    <property type="entry name" value="SDR_fam"/>
</dbReference>
<dbReference type="InterPro" id="IPR036291">
    <property type="entry name" value="NAD(P)-bd_dom_sf"/>
</dbReference>
<name>A0ABR0IW78_9EURO</name>
<keyword evidence="4" id="KW-1185">Reference proteome</keyword>
<protein>
    <submittedName>
        <fullName evidence="3">Uncharacterized protein</fullName>
    </submittedName>
</protein>
<keyword evidence="2" id="KW-0560">Oxidoreductase</keyword>
<proteinExistence type="inferred from homology"/>
<dbReference type="PANTHER" id="PTHR44229">
    <property type="entry name" value="15-HYDROXYPROSTAGLANDIN DEHYDROGENASE [NAD(+)]"/>
    <property type="match status" value="1"/>
</dbReference>
<evidence type="ECO:0000256" key="1">
    <source>
        <dbReference type="ARBA" id="ARBA00006484"/>
    </source>
</evidence>
<comment type="similarity">
    <text evidence="1">Belongs to the short-chain dehydrogenases/reductases (SDR) family.</text>
</comment>
<gene>
    <name evidence="3" type="ORF">LTR69_010939</name>
</gene>
<comment type="caution">
    <text evidence="3">The sequence shown here is derived from an EMBL/GenBank/DDBJ whole genome shotgun (WGS) entry which is preliminary data.</text>
</comment>
<evidence type="ECO:0000256" key="2">
    <source>
        <dbReference type="ARBA" id="ARBA00023002"/>
    </source>
</evidence>
<dbReference type="Proteomes" id="UP001345691">
    <property type="component" value="Unassembled WGS sequence"/>
</dbReference>
<dbReference type="EMBL" id="JAVRRF010000043">
    <property type="protein sequence ID" value="KAK5049643.1"/>
    <property type="molecule type" value="Genomic_DNA"/>
</dbReference>
<dbReference type="PRINTS" id="PR00081">
    <property type="entry name" value="GDHRDH"/>
</dbReference>
<organism evidence="3 4">
    <name type="scientific">Exophiala sideris</name>
    <dbReference type="NCBI Taxonomy" id="1016849"/>
    <lineage>
        <taxon>Eukaryota</taxon>
        <taxon>Fungi</taxon>
        <taxon>Dikarya</taxon>
        <taxon>Ascomycota</taxon>
        <taxon>Pezizomycotina</taxon>
        <taxon>Eurotiomycetes</taxon>
        <taxon>Chaetothyriomycetidae</taxon>
        <taxon>Chaetothyriales</taxon>
        <taxon>Herpotrichiellaceae</taxon>
        <taxon>Exophiala</taxon>
    </lineage>
</organism>
<evidence type="ECO:0000313" key="4">
    <source>
        <dbReference type="Proteomes" id="UP001345691"/>
    </source>
</evidence>
<dbReference type="Gene3D" id="3.40.50.720">
    <property type="entry name" value="NAD(P)-binding Rossmann-like Domain"/>
    <property type="match status" value="1"/>
</dbReference>